<keyword evidence="4" id="KW-1185">Reference proteome</keyword>
<evidence type="ECO:0000313" key="3">
    <source>
        <dbReference type="EMBL" id="ELA46614.2"/>
    </source>
</evidence>
<dbReference type="Proteomes" id="UP000011081">
    <property type="component" value="Unassembled WGS sequence"/>
</dbReference>
<reference evidence="4" key="1">
    <citation type="submission" date="2011-03" db="EMBL/GenBank/DDBJ databases">
        <title>The genome sequence of Vavraia culicis strain floridensis.</title>
        <authorList>
            <consortium name="The Broad Institute Genome Sequencing Platform"/>
            <person name="Cuomo C."/>
            <person name="Becnel J."/>
            <person name="Sanscrainte N."/>
            <person name="Young S.K."/>
            <person name="Zeng Q."/>
            <person name="Gargeya S."/>
            <person name="Fitzgerald M."/>
            <person name="Haas B."/>
            <person name="Abouelleil A."/>
            <person name="Alvarado L."/>
            <person name="Arachchi H.M."/>
            <person name="Berlin A."/>
            <person name="Chapman S.B."/>
            <person name="Gearin G."/>
            <person name="Goldberg J."/>
            <person name="Griggs A."/>
            <person name="Gujja S."/>
            <person name="Hansen M."/>
            <person name="Heiman D."/>
            <person name="Howarth C."/>
            <person name="Larimer J."/>
            <person name="Lui A."/>
            <person name="MacDonald P.J.P."/>
            <person name="McCowen C."/>
            <person name="Montmayeur A."/>
            <person name="Murphy C."/>
            <person name="Neiman D."/>
            <person name="Pearson M."/>
            <person name="Priest M."/>
            <person name="Roberts A."/>
            <person name="Saif S."/>
            <person name="Shea T."/>
            <person name="Sisk P."/>
            <person name="Stolte C."/>
            <person name="Sykes S."/>
            <person name="Wortman J."/>
            <person name="Nusbaum C."/>
            <person name="Birren B."/>
        </authorList>
    </citation>
    <scope>NUCLEOTIDE SEQUENCE [LARGE SCALE GENOMIC DNA]</scope>
    <source>
        <strain evidence="4">floridensis</strain>
    </source>
</reference>
<dbReference type="InterPro" id="IPR011009">
    <property type="entry name" value="Kinase-like_dom_sf"/>
</dbReference>
<name>L2GSK7_VAVCU</name>
<accession>L2GSK7</accession>
<dbReference type="Gene3D" id="1.10.510.10">
    <property type="entry name" value="Transferase(Phosphotransferase) domain 1"/>
    <property type="match status" value="1"/>
</dbReference>
<evidence type="ECO:0000259" key="2">
    <source>
        <dbReference type="PROSITE" id="PS50011"/>
    </source>
</evidence>
<dbReference type="STRING" id="948595.L2GSK7"/>
<dbReference type="GO" id="GO:0004674">
    <property type="term" value="F:protein serine/threonine kinase activity"/>
    <property type="evidence" value="ECO:0007669"/>
    <property type="project" value="UniProtKB-KW"/>
</dbReference>
<dbReference type="SMART" id="SM00220">
    <property type="entry name" value="S_TKc"/>
    <property type="match status" value="1"/>
</dbReference>
<keyword evidence="3" id="KW-0418">Kinase</keyword>
<dbReference type="PROSITE" id="PS50011">
    <property type="entry name" value="PROTEIN_KINASE_DOM"/>
    <property type="match status" value="1"/>
</dbReference>
<feature type="region of interest" description="Disordered" evidence="1">
    <location>
        <begin position="361"/>
        <end position="385"/>
    </location>
</feature>
<dbReference type="InParanoid" id="L2GSK7"/>
<dbReference type="Pfam" id="PF00069">
    <property type="entry name" value="Pkinase"/>
    <property type="match status" value="1"/>
</dbReference>
<dbReference type="GO" id="GO:0007165">
    <property type="term" value="P:signal transduction"/>
    <property type="evidence" value="ECO:0007669"/>
    <property type="project" value="TreeGrafter"/>
</dbReference>
<dbReference type="GO" id="GO:0005524">
    <property type="term" value="F:ATP binding"/>
    <property type="evidence" value="ECO:0007669"/>
    <property type="project" value="InterPro"/>
</dbReference>
<dbReference type="RefSeq" id="XP_008074910.1">
    <property type="nucleotide sequence ID" value="XM_008076719.1"/>
</dbReference>
<keyword evidence="3" id="KW-0723">Serine/threonine-protein kinase</keyword>
<dbReference type="EMBL" id="GL877438">
    <property type="protein sequence ID" value="ELA46614.2"/>
    <property type="molecule type" value="Genomic_DNA"/>
</dbReference>
<dbReference type="OMA" id="IMGQTEN"/>
<dbReference type="PANTHER" id="PTHR48011:SF4">
    <property type="entry name" value="MITOGEN-ACTIVATED PROTEIN KINASE KINASE KINASE 19"/>
    <property type="match status" value="1"/>
</dbReference>
<dbReference type="VEuPathDB" id="MicrosporidiaDB:VCUG_01898"/>
<gene>
    <name evidence="3" type="ORF">VCUG_01898</name>
</gene>
<dbReference type="InterPro" id="IPR052751">
    <property type="entry name" value="Plant_MAPKKK"/>
</dbReference>
<evidence type="ECO:0000256" key="1">
    <source>
        <dbReference type="SAM" id="MobiDB-lite"/>
    </source>
</evidence>
<dbReference type="OrthoDB" id="266718at2759"/>
<feature type="domain" description="Protein kinase" evidence="2">
    <location>
        <begin position="79"/>
        <end position="355"/>
    </location>
</feature>
<dbReference type="GeneID" id="19879767"/>
<dbReference type="PANTHER" id="PTHR48011">
    <property type="entry name" value="CCR4-NOT TRANSCRIPTIONAL COMPLEX SUBUNIT CAF120-RELATED"/>
    <property type="match status" value="1"/>
</dbReference>
<dbReference type="SUPFAM" id="SSF56112">
    <property type="entry name" value="Protein kinase-like (PK-like)"/>
    <property type="match status" value="1"/>
</dbReference>
<proteinExistence type="predicted"/>
<dbReference type="InterPro" id="IPR000719">
    <property type="entry name" value="Prot_kinase_dom"/>
</dbReference>
<keyword evidence="3" id="KW-0808">Transferase</keyword>
<dbReference type="HOGENOM" id="CLU_065009_0_0_1"/>
<organism evidence="3 4">
    <name type="scientific">Vavraia culicis (isolate floridensis)</name>
    <name type="common">Microsporidian parasite</name>
    <dbReference type="NCBI Taxonomy" id="948595"/>
    <lineage>
        <taxon>Eukaryota</taxon>
        <taxon>Fungi</taxon>
        <taxon>Fungi incertae sedis</taxon>
        <taxon>Microsporidia</taxon>
        <taxon>Pleistophoridae</taxon>
        <taxon>Vavraia</taxon>
    </lineage>
</organism>
<protein>
    <submittedName>
        <fullName evidence="3">Serine/threonine protein kinase</fullName>
    </submittedName>
</protein>
<dbReference type="AlphaFoldDB" id="L2GSK7"/>
<evidence type="ECO:0000313" key="4">
    <source>
        <dbReference type="Proteomes" id="UP000011081"/>
    </source>
</evidence>
<sequence>MSLHFVYFYCLAFCYKTKKITRLEMSIPNEQKVLHYIDIESDKALSYENRIEQNKYFASLKPTLPLKPIKMTLQTTVFLYKRENHADDSNESMERIRNYSSEREINESYVRQKFFVIKRAIIRKDTNTQEDTISMRLRHPNLLTTYKTFRTEFIDRNNEQQDIVWLYSQFLKHRISHKYVAMDENIIRNILTDVLHGLEYMHERKIMHLDIKIANIMGQTENNRIVYKLIDFGYARDLMLSDKGSKMEEIKIPSKSYGTFPYKPPEVVFENVHGLKSDIWCIGAVAWFLSLGRVPFYHDNGEKNTVTYRRFIKGTKKHFFYPETSNELRDFVLVSMNRRRANRPSVKELLKHPFILGTKFDESESEHDSGYGSDSDVESYKDNNL</sequence>